<comment type="catalytic activity">
    <reaction evidence="7">
        <text>Couples ATP hydrolysis with the unwinding of duplex DNA by translocating in the 3'-5' direction.</text>
        <dbReference type="EC" id="5.6.2.4"/>
    </reaction>
</comment>
<organism evidence="12 13">
    <name type="scientific">Halococcus dombrowskii</name>
    <dbReference type="NCBI Taxonomy" id="179637"/>
    <lineage>
        <taxon>Archaea</taxon>
        <taxon>Methanobacteriati</taxon>
        <taxon>Methanobacteriota</taxon>
        <taxon>Stenosarchaea group</taxon>
        <taxon>Halobacteria</taxon>
        <taxon>Halobacteriales</taxon>
        <taxon>Halococcaceae</taxon>
        <taxon>Halococcus</taxon>
    </lineage>
</organism>
<dbReference type="GO" id="GO:0003677">
    <property type="term" value="F:DNA binding"/>
    <property type="evidence" value="ECO:0007669"/>
    <property type="project" value="InterPro"/>
</dbReference>
<evidence type="ECO:0000313" key="12">
    <source>
        <dbReference type="EMBL" id="GAA0465210.1"/>
    </source>
</evidence>
<keyword evidence="5" id="KW-0067">ATP-binding</keyword>
<dbReference type="Gene3D" id="3.40.1170.30">
    <property type="match status" value="1"/>
</dbReference>
<evidence type="ECO:0000256" key="4">
    <source>
        <dbReference type="ARBA" id="ARBA00022806"/>
    </source>
</evidence>
<dbReference type="InterPro" id="IPR027417">
    <property type="entry name" value="P-loop_NTPase"/>
</dbReference>
<evidence type="ECO:0000256" key="7">
    <source>
        <dbReference type="ARBA" id="ARBA00034617"/>
    </source>
</evidence>
<feature type="domain" description="Helicase ATP-binding" evidence="10">
    <location>
        <begin position="114"/>
        <end position="251"/>
    </location>
</feature>
<dbReference type="Pfam" id="PF18458">
    <property type="entry name" value="XPB_DRD"/>
    <property type="match status" value="1"/>
</dbReference>
<dbReference type="PROSITE" id="PS51194">
    <property type="entry name" value="HELICASE_CTER"/>
    <property type="match status" value="1"/>
</dbReference>
<protein>
    <recommendedName>
        <fullName evidence="8">DNA 3'-5' helicase</fullName>
        <ecNumber evidence="8">5.6.2.4</ecNumber>
    </recommendedName>
</protein>
<evidence type="ECO:0000256" key="5">
    <source>
        <dbReference type="ARBA" id="ARBA00022840"/>
    </source>
</evidence>
<dbReference type="AlphaFoldDB" id="A0AAV3SI64"/>
<proteinExistence type="inferred from homology"/>
<dbReference type="InterPro" id="IPR050615">
    <property type="entry name" value="ATP-dep_DNA_Helicase"/>
</dbReference>
<dbReference type="PROSITE" id="PS51192">
    <property type="entry name" value="HELICASE_ATP_BIND_1"/>
    <property type="match status" value="1"/>
</dbReference>
<feature type="domain" description="Helicase C-terminal" evidence="11">
    <location>
        <begin position="362"/>
        <end position="498"/>
    </location>
</feature>
<evidence type="ECO:0000256" key="3">
    <source>
        <dbReference type="ARBA" id="ARBA00022801"/>
    </source>
</evidence>
<comment type="caution">
    <text evidence="12">The sequence shown here is derived from an EMBL/GenBank/DDBJ whole genome shotgun (WGS) entry which is preliminary data.</text>
</comment>
<gene>
    <name evidence="12" type="ORF">GCM10008985_22690</name>
</gene>
<dbReference type="SUPFAM" id="SSF52540">
    <property type="entry name" value="P-loop containing nucleoside triphosphate hydrolases"/>
    <property type="match status" value="1"/>
</dbReference>
<keyword evidence="2" id="KW-0547">Nucleotide-binding</keyword>
<dbReference type="Pfam" id="PF04851">
    <property type="entry name" value="ResIII"/>
    <property type="match status" value="1"/>
</dbReference>
<dbReference type="Pfam" id="PF16203">
    <property type="entry name" value="ERCC3_RAD25_C"/>
    <property type="match status" value="1"/>
</dbReference>
<evidence type="ECO:0000259" key="11">
    <source>
        <dbReference type="PROSITE" id="PS51194"/>
    </source>
</evidence>
<name>A0AAV3SI64_HALDO</name>
<dbReference type="InterPro" id="IPR014001">
    <property type="entry name" value="Helicase_ATP-bd"/>
</dbReference>
<dbReference type="GO" id="GO:0016787">
    <property type="term" value="F:hydrolase activity"/>
    <property type="evidence" value="ECO:0007669"/>
    <property type="project" value="UniProtKB-KW"/>
</dbReference>
<keyword evidence="3" id="KW-0378">Hydrolase</keyword>
<evidence type="ECO:0000256" key="9">
    <source>
        <dbReference type="ARBA" id="ARBA00048988"/>
    </source>
</evidence>
<dbReference type="EC" id="5.6.2.4" evidence="8"/>
<dbReference type="Gene3D" id="3.40.50.300">
    <property type="entry name" value="P-loop containing nucleotide triphosphate hydrolases"/>
    <property type="match status" value="2"/>
</dbReference>
<sequence length="498" mass="56286">MAYSGRGSDLYQMRIEFDGGTLLLRGVSEDVPYAEWDDRVEDYRAHAYRYRPLLEWADAWDGETSSTTAEASNNQETIQSATVAVEDTARAYPQLALDPALQIEPREYQQAALDAWRTHDRRGSVVLPTGSGKTFLGIQAISDAGVATLVVAPTIDLMNQWHATLTNAFGDQLPQRRGDGPEQAVGVLGGGTHEIRPITVTTYDSAYRYIDEYGDQFGLLIADEIHHLPAPTYRQIPEMTIAPYRLGLTATYERADDAHELLEDTGLIGPVVYEEEVDELAGEYLSEYETIHMQVELTDDERSQYDEEYGIYREYVDTHDFDLWKAEGYQEFLAHTSYDSDGRRALIAKQRAEELARTAVKKLDTLDTLLKRHHDDRTIIFTANNDFAYEISQEFIVPCITHQTKTDERTEILERFRTGEYSILATSQVLDEGIDVPAANVGIILSGSASKRQYAQRLGRILRPTDERQPARLYEIIATDTMENYVSQRRREGVEAGA</sequence>
<evidence type="ECO:0000256" key="1">
    <source>
        <dbReference type="ARBA" id="ARBA00006637"/>
    </source>
</evidence>
<keyword evidence="4 12" id="KW-0347">Helicase</keyword>
<evidence type="ECO:0000256" key="8">
    <source>
        <dbReference type="ARBA" id="ARBA00034808"/>
    </source>
</evidence>
<dbReference type="GO" id="GO:0005524">
    <property type="term" value="F:ATP binding"/>
    <property type="evidence" value="ECO:0007669"/>
    <property type="project" value="UniProtKB-KW"/>
</dbReference>
<dbReference type="Proteomes" id="UP001500962">
    <property type="component" value="Unassembled WGS sequence"/>
</dbReference>
<comment type="catalytic activity">
    <reaction evidence="9">
        <text>ATP + H2O = ADP + phosphate + H(+)</text>
        <dbReference type="Rhea" id="RHEA:13065"/>
        <dbReference type="ChEBI" id="CHEBI:15377"/>
        <dbReference type="ChEBI" id="CHEBI:15378"/>
        <dbReference type="ChEBI" id="CHEBI:30616"/>
        <dbReference type="ChEBI" id="CHEBI:43474"/>
        <dbReference type="ChEBI" id="CHEBI:456216"/>
        <dbReference type="EC" id="5.6.2.4"/>
    </reaction>
</comment>
<reference evidence="12" key="2">
    <citation type="submission" date="2023-12" db="EMBL/GenBank/DDBJ databases">
        <authorList>
            <person name="Sun Q."/>
            <person name="Inoue M."/>
        </authorList>
    </citation>
    <scope>NUCLEOTIDE SEQUENCE</scope>
    <source>
        <strain evidence="12">JCM 12289</strain>
    </source>
</reference>
<dbReference type="InterPro" id="IPR032438">
    <property type="entry name" value="ERCC3_RAD25_C"/>
</dbReference>
<dbReference type="PANTHER" id="PTHR11274">
    <property type="entry name" value="RAD25/XP-B DNA REPAIR HELICASE"/>
    <property type="match status" value="1"/>
</dbReference>
<dbReference type="CDD" id="cd17926">
    <property type="entry name" value="DEXHc_RE"/>
    <property type="match status" value="1"/>
</dbReference>
<dbReference type="PANTHER" id="PTHR11274:SF0">
    <property type="entry name" value="GENERAL TRANSCRIPTION AND DNA REPAIR FACTOR IIH HELICASE SUBUNIT XPB"/>
    <property type="match status" value="1"/>
</dbReference>
<accession>A0AAV3SI64</accession>
<evidence type="ECO:0000313" key="13">
    <source>
        <dbReference type="Proteomes" id="UP001500962"/>
    </source>
</evidence>
<dbReference type="EMBL" id="BAAADN010000033">
    <property type="protein sequence ID" value="GAA0465210.1"/>
    <property type="molecule type" value="Genomic_DNA"/>
</dbReference>
<dbReference type="SMART" id="SM00490">
    <property type="entry name" value="HELICc"/>
    <property type="match status" value="1"/>
</dbReference>
<evidence type="ECO:0000259" key="10">
    <source>
        <dbReference type="PROSITE" id="PS51192"/>
    </source>
</evidence>
<keyword evidence="6" id="KW-0413">Isomerase</keyword>
<evidence type="ECO:0000256" key="6">
    <source>
        <dbReference type="ARBA" id="ARBA00023235"/>
    </source>
</evidence>
<dbReference type="SMART" id="SM00487">
    <property type="entry name" value="DEXDc"/>
    <property type="match status" value="1"/>
</dbReference>
<dbReference type="InterPro" id="IPR040699">
    <property type="entry name" value="XPB_DRD"/>
</dbReference>
<evidence type="ECO:0000256" key="2">
    <source>
        <dbReference type="ARBA" id="ARBA00022741"/>
    </source>
</evidence>
<dbReference type="GO" id="GO:0043138">
    <property type="term" value="F:3'-5' DNA helicase activity"/>
    <property type="evidence" value="ECO:0007669"/>
    <property type="project" value="UniProtKB-EC"/>
</dbReference>
<dbReference type="InterPro" id="IPR001650">
    <property type="entry name" value="Helicase_C-like"/>
</dbReference>
<comment type="similarity">
    <text evidence="1">Belongs to the helicase family. RAD25/XPB subfamily.</text>
</comment>
<dbReference type="InterPro" id="IPR006935">
    <property type="entry name" value="Helicase/UvrB_N"/>
</dbReference>
<reference evidence="12" key="1">
    <citation type="journal article" date="2014" name="Int. J. Syst. Evol. Microbiol.">
        <title>Complete genome sequence of Corynebacterium casei LMG S-19264T (=DSM 44701T), isolated from a smear-ripened cheese.</title>
        <authorList>
            <consortium name="US DOE Joint Genome Institute (JGI-PGF)"/>
            <person name="Walter F."/>
            <person name="Albersmeier A."/>
            <person name="Kalinowski J."/>
            <person name="Ruckert C."/>
        </authorList>
    </citation>
    <scope>NUCLEOTIDE SEQUENCE</scope>
    <source>
        <strain evidence="12">JCM 12289</strain>
    </source>
</reference>